<keyword evidence="1" id="KW-0805">Transcription regulation</keyword>
<feature type="DNA-binding region" description="H-T-H motif" evidence="4">
    <location>
        <begin position="37"/>
        <end position="56"/>
    </location>
</feature>
<dbReference type="InterPro" id="IPR009057">
    <property type="entry name" value="Homeodomain-like_sf"/>
</dbReference>
<organism evidence="6 7">
    <name type="scientific">Nonomuraea endophytica</name>
    <dbReference type="NCBI Taxonomy" id="714136"/>
    <lineage>
        <taxon>Bacteria</taxon>
        <taxon>Bacillati</taxon>
        <taxon>Actinomycetota</taxon>
        <taxon>Actinomycetes</taxon>
        <taxon>Streptosporangiales</taxon>
        <taxon>Streptosporangiaceae</taxon>
        <taxon>Nonomuraea</taxon>
    </lineage>
</organism>
<evidence type="ECO:0000256" key="2">
    <source>
        <dbReference type="ARBA" id="ARBA00023125"/>
    </source>
</evidence>
<feature type="domain" description="HTH tetR-type" evidence="5">
    <location>
        <begin position="16"/>
        <end position="74"/>
    </location>
</feature>
<dbReference type="Pfam" id="PF00440">
    <property type="entry name" value="TetR_N"/>
    <property type="match status" value="1"/>
</dbReference>
<evidence type="ECO:0000256" key="4">
    <source>
        <dbReference type="PROSITE-ProRule" id="PRU00335"/>
    </source>
</evidence>
<comment type="caution">
    <text evidence="6">The sequence shown here is derived from an EMBL/GenBank/DDBJ whole genome shotgun (WGS) entry which is preliminary data.</text>
</comment>
<protein>
    <submittedName>
        <fullName evidence="6">AcrR family transcriptional regulator</fullName>
    </submittedName>
</protein>
<evidence type="ECO:0000313" key="7">
    <source>
        <dbReference type="Proteomes" id="UP000568380"/>
    </source>
</evidence>
<dbReference type="PANTHER" id="PTHR30055:SF234">
    <property type="entry name" value="HTH-TYPE TRANSCRIPTIONAL REGULATOR BETI"/>
    <property type="match status" value="1"/>
</dbReference>
<dbReference type="GO" id="GO:0000976">
    <property type="term" value="F:transcription cis-regulatory region binding"/>
    <property type="evidence" value="ECO:0007669"/>
    <property type="project" value="TreeGrafter"/>
</dbReference>
<name>A0A7W7ZYU7_9ACTN</name>
<dbReference type="AlphaFoldDB" id="A0A7W7ZYU7"/>
<dbReference type="SUPFAM" id="SSF48498">
    <property type="entry name" value="Tetracyclin repressor-like, C-terminal domain"/>
    <property type="match status" value="1"/>
</dbReference>
<keyword evidence="2 4" id="KW-0238">DNA-binding</keyword>
<evidence type="ECO:0000256" key="1">
    <source>
        <dbReference type="ARBA" id="ARBA00023015"/>
    </source>
</evidence>
<dbReference type="GO" id="GO:0003700">
    <property type="term" value="F:DNA-binding transcription factor activity"/>
    <property type="evidence" value="ECO:0007669"/>
    <property type="project" value="TreeGrafter"/>
</dbReference>
<dbReference type="Proteomes" id="UP000568380">
    <property type="component" value="Unassembled WGS sequence"/>
</dbReference>
<gene>
    <name evidence="6" type="ORF">HNR40_001806</name>
</gene>
<evidence type="ECO:0000313" key="6">
    <source>
        <dbReference type="EMBL" id="MBB5076342.1"/>
    </source>
</evidence>
<keyword evidence="7" id="KW-1185">Reference proteome</keyword>
<dbReference type="InterPro" id="IPR036271">
    <property type="entry name" value="Tet_transcr_reg_TetR-rel_C_sf"/>
</dbReference>
<evidence type="ECO:0000256" key="3">
    <source>
        <dbReference type="ARBA" id="ARBA00023163"/>
    </source>
</evidence>
<proteinExistence type="predicted"/>
<dbReference type="RefSeq" id="WP_184959785.1">
    <property type="nucleotide sequence ID" value="NZ_JACHIN010000002.1"/>
</dbReference>
<dbReference type="PROSITE" id="PS50977">
    <property type="entry name" value="HTH_TETR_2"/>
    <property type="match status" value="1"/>
</dbReference>
<sequence>MAVEERPKGGLRADARRNRAAIVAATIETLRRTPEASMIDIAAAARVGRMTLYGHFPTRAELLEAALTHALERGEQTLGALEPEGDPRAALVQLVESSWQLVDDSRALLVAAQKELAPARIRELHVRSEARVRELLGRGQREGVFRADLPVSWLLTVTHLVMHGAADEIAAGRLDPGDASRVIRETLLGAFTTGNAA</sequence>
<evidence type="ECO:0000259" key="5">
    <source>
        <dbReference type="PROSITE" id="PS50977"/>
    </source>
</evidence>
<dbReference type="Gene3D" id="1.10.357.10">
    <property type="entry name" value="Tetracycline Repressor, domain 2"/>
    <property type="match status" value="1"/>
</dbReference>
<dbReference type="EMBL" id="JACHIN010000002">
    <property type="protein sequence ID" value="MBB5076342.1"/>
    <property type="molecule type" value="Genomic_DNA"/>
</dbReference>
<reference evidence="6 7" key="1">
    <citation type="submission" date="2020-08" db="EMBL/GenBank/DDBJ databases">
        <title>Genomic Encyclopedia of Type Strains, Phase IV (KMG-IV): sequencing the most valuable type-strain genomes for metagenomic binning, comparative biology and taxonomic classification.</title>
        <authorList>
            <person name="Goeker M."/>
        </authorList>
    </citation>
    <scope>NUCLEOTIDE SEQUENCE [LARGE SCALE GENOMIC DNA]</scope>
    <source>
        <strain evidence="6 7">DSM 45385</strain>
    </source>
</reference>
<dbReference type="InterPro" id="IPR050109">
    <property type="entry name" value="HTH-type_TetR-like_transc_reg"/>
</dbReference>
<dbReference type="PANTHER" id="PTHR30055">
    <property type="entry name" value="HTH-TYPE TRANSCRIPTIONAL REGULATOR RUTR"/>
    <property type="match status" value="1"/>
</dbReference>
<keyword evidence="3" id="KW-0804">Transcription</keyword>
<dbReference type="InterPro" id="IPR001647">
    <property type="entry name" value="HTH_TetR"/>
</dbReference>
<accession>A0A7W7ZYU7</accession>
<dbReference type="SUPFAM" id="SSF46689">
    <property type="entry name" value="Homeodomain-like"/>
    <property type="match status" value="1"/>
</dbReference>